<evidence type="ECO:0000256" key="9">
    <source>
        <dbReference type="ARBA" id="ARBA00080647"/>
    </source>
</evidence>
<proteinExistence type="predicted"/>
<evidence type="ECO:0000256" key="4">
    <source>
        <dbReference type="ARBA" id="ARBA00022840"/>
    </source>
</evidence>
<keyword evidence="3" id="KW-0547">Nucleotide-binding</keyword>
<dbReference type="PANTHER" id="PTHR42781">
    <property type="entry name" value="SPERMIDINE/PUTRESCINE IMPORT ATP-BINDING PROTEIN POTA"/>
    <property type="match status" value="1"/>
</dbReference>
<evidence type="ECO:0000256" key="7">
    <source>
        <dbReference type="ARBA" id="ARBA00063658"/>
    </source>
</evidence>
<dbReference type="PROSITE" id="PS50893">
    <property type="entry name" value="ABC_TRANSPORTER_2"/>
    <property type="match status" value="1"/>
</dbReference>
<dbReference type="AlphaFoldDB" id="A0A3M0GTS1"/>
<evidence type="ECO:0000256" key="3">
    <source>
        <dbReference type="ARBA" id="ARBA00022741"/>
    </source>
</evidence>
<dbReference type="Proteomes" id="UP000270649">
    <property type="component" value="Unassembled WGS sequence"/>
</dbReference>
<comment type="catalytic activity">
    <reaction evidence="5">
        <text>alpha,alpha-trehalose(out) + ATP + H2O = alpha,alpha-trehalose(in) + ADP + phosphate + H(+)</text>
        <dbReference type="Rhea" id="RHEA:75203"/>
        <dbReference type="ChEBI" id="CHEBI:15377"/>
        <dbReference type="ChEBI" id="CHEBI:15378"/>
        <dbReference type="ChEBI" id="CHEBI:16551"/>
        <dbReference type="ChEBI" id="CHEBI:30616"/>
        <dbReference type="ChEBI" id="CHEBI:43474"/>
        <dbReference type="ChEBI" id="CHEBI:456216"/>
    </reaction>
</comment>
<dbReference type="InterPro" id="IPR003439">
    <property type="entry name" value="ABC_transporter-like_ATP-bd"/>
</dbReference>
<dbReference type="FunFam" id="3.40.50.300:FF:000042">
    <property type="entry name" value="Maltose/maltodextrin ABC transporter, ATP-binding protein"/>
    <property type="match status" value="1"/>
</dbReference>
<dbReference type="PANTHER" id="PTHR42781:SF4">
    <property type="entry name" value="SPERMIDINE_PUTRESCINE IMPORT ATP-BINDING PROTEIN POTA"/>
    <property type="match status" value="1"/>
</dbReference>
<dbReference type="GO" id="GO:0016887">
    <property type="term" value="F:ATP hydrolysis activity"/>
    <property type="evidence" value="ECO:0007669"/>
    <property type="project" value="InterPro"/>
</dbReference>
<evidence type="ECO:0000313" key="15">
    <source>
        <dbReference type="Proteomes" id="UP001518680"/>
    </source>
</evidence>
<evidence type="ECO:0000256" key="6">
    <source>
        <dbReference type="ARBA" id="ARBA00056091"/>
    </source>
</evidence>
<dbReference type="Pfam" id="PF08402">
    <property type="entry name" value="TOBE_2"/>
    <property type="match status" value="1"/>
</dbReference>
<evidence type="ECO:0000256" key="10">
    <source>
        <dbReference type="ARBA" id="ARBA00082626"/>
    </source>
</evidence>
<dbReference type="InterPro" id="IPR013611">
    <property type="entry name" value="Transp-assoc_OB_typ2"/>
</dbReference>
<dbReference type="Pfam" id="PF00005">
    <property type="entry name" value="ABC_tran"/>
    <property type="match status" value="1"/>
</dbReference>
<comment type="subcellular location">
    <subcellularLocation>
        <location evidence="1">Cell inner membrane</location>
        <topology evidence="1">Peripheral membrane protein</topology>
        <orientation evidence="1">Cytoplasmic side</orientation>
    </subcellularLocation>
</comment>
<evidence type="ECO:0000256" key="8">
    <source>
        <dbReference type="ARBA" id="ARBA00072105"/>
    </source>
</evidence>
<evidence type="ECO:0000256" key="5">
    <source>
        <dbReference type="ARBA" id="ARBA00050305"/>
    </source>
</evidence>
<keyword evidence="15" id="KW-1185">Reference proteome</keyword>
<evidence type="ECO:0000313" key="13">
    <source>
        <dbReference type="EMBL" id="RMB60726.1"/>
    </source>
</evidence>
<dbReference type="EMBL" id="REGC01000005">
    <property type="protein sequence ID" value="RMB60726.1"/>
    <property type="molecule type" value="Genomic_DNA"/>
</dbReference>
<dbReference type="Gene3D" id="3.40.50.300">
    <property type="entry name" value="P-loop containing nucleotide triphosphate hydrolases"/>
    <property type="match status" value="1"/>
</dbReference>
<dbReference type="SUPFAM" id="SSF52540">
    <property type="entry name" value="P-loop containing nucleoside triphosphate hydrolases"/>
    <property type="match status" value="1"/>
</dbReference>
<gene>
    <name evidence="13" type="ORF">D9543_05205</name>
    <name evidence="12" type="ORF">GWO63_009580</name>
</gene>
<organism evidence="13 14">
    <name type="scientific">Corynebacterium macginleyi</name>
    <dbReference type="NCBI Taxonomy" id="38290"/>
    <lineage>
        <taxon>Bacteria</taxon>
        <taxon>Bacillati</taxon>
        <taxon>Actinomycetota</taxon>
        <taxon>Actinomycetes</taxon>
        <taxon>Mycobacteriales</taxon>
        <taxon>Corynebacteriaceae</taxon>
        <taxon>Corynebacterium</taxon>
    </lineage>
</organism>
<keyword evidence="4 13" id="KW-0067">ATP-binding</keyword>
<reference evidence="13 14" key="1">
    <citation type="submission" date="2018-10" db="EMBL/GenBank/DDBJ databases">
        <title>Corynebacterium macginleyi genome sequencing and assembly of the type strain and two clinical samples.</title>
        <authorList>
            <person name="Bernier A.-M."/>
            <person name="Bernard K."/>
        </authorList>
    </citation>
    <scope>NUCLEOTIDE SEQUENCE [LARGE SCALE GENOMIC DNA]</scope>
    <source>
        <strain evidence="13 14">NML 120205</strain>
    </source>
</reference>
<dbReference type="RefSeq" id="WP_121927719.1">
    <property type="nucleotide sequence ID" value="NZ_JAACBT010000037.1"/>
</dbReference>
<dbReference type="InterPro" id="IPR017871">
    <property type="entry name" value="ABC_transporter-like_CS"/>
</dbReference>
<protein>
    <recommendedName>
        <fullName evidence="8">Trehalose import ATP-binding protein SugC</fullName>
    </recommendedName>
    <alternativeName>
        <fullName evidence="10">Nucleotide-binding domain of SugABC transporter</fullName>
    </alternativeName>
    <alternativeName>
        <fullName evidence="9">SugABC transporter ATPase SugC</fullName>
    </alternativeName>
</protein>
<dbReference type="EMBL" id="JAACBX020000002">
    <property type="protein sequence ID" value="MBM0244484.1"/>
    <property type="molecule type" value="Genomic_DNA"/>
</dbReference>
<dbReference type="InterPro" id="IPR008995">
    <property type="entry name" value="Mo/tungstate-bd_C_term_dom"/>
</dbReference>
<evidence type="ECO:0000256" key="1">
    <source>
        <dbReference type="ARBA" id="ARBA00004515"/>
    </source>
</evidence>
<accession>A0A3M0GTS1</accession>
<feature type="domain" description="ABC transporter" evidence="11">
    <location>
        <begin position="2"/>
        <end position="233"/>
    </location>
</feature>
<dbReference type="Proteomes" id="UP001518680">
    <property type="component" value="Unassembled WGS sequence"/>
</dbReference>
<evidence type="ECO:0000313" key="14">
    <source>
        <dbReference type="Proteomes" id="UP000270649"/>
    </source>
</evidence>
<dbReference type="GO" id="GO:0043190">
    <property type="term" value="C:ATP-binding cassette (ABC) transporter complex"/>
    <property type="evidence" value="ECO:0007669"/>
    <property type="project" value="InterPro"/>
</dbReference>
<keyword evidence="2" id="KW-0813">Transport</keyword>
<dbReference type="PROSITE" id="PS00211">
    <property type="entry name" value="ABC_TRANSPORTER_1"/>
    <property type="match status" value="1"/>
</dbReference>
<reference evidence="12 15" key="2">
    <citation type="submission" date="2021-01" db="EMBL/GenBank/DDBJ databases">
        <title>Complete genome sequences of Corynebacterium macginleyi strains isolated from infectious keratitis.</title>
        <authorList>
            <person name="Sagerfors S."/>
            <person name="Poehlein A."/>
            <person name="Soderquist B."/>
            <person name="Bruggemann H."/>
        </authorList>
    </citation>
    <scope>NUCLEOTIDE SEQUENCE [LARGE SCALE GENOMIC DNA]</scope>
    <source>
        <strain evidence="12 15">12T220</strain>
    </source>
</reference>
<evidence type="ECO:0000259" key="11">
    <source>
        <dbReference type="PROSITE" id="PS50893"/>
    </source>
</evidence>
<evidence type="ECO:0000256" key="2">
    <source>
        <dbReference type="ARBA" id="ARBA00022448"/>
    </source>
</evidence>
<dbReference type="SUPFAM" id="SSF50331">
    <property type="entry name" value="MOP-like"/>
    <property type="match status" value="1"/>
</dbReference>
<name>A0A3M0GTS1_9CORY</name>
<comment type="subunit">
    <text evidence="7">Monomer. Homodimerizes in the presence of ATP. The complex is composed of two ATP-binding proteins (SugC), two transmembrane proteins (SugA and SugB) and a solute-binding protein (LpqY).</text>
</comment>
<dbReference type="InterPro" id="IPR050093">
    <property type="entry name" value="ABC_SmlMolc_Importer"/>
</dbReference>
<dbReference type="InterPro" id="IPR003593">
    <property type="entry name" value="AAA+_ATPase"/>
</dbReference>
<comment type="caution">
    <text evidence="13">The sequence shown here is derived from an EMBL/GenBank/DDBJ whole genome shotgun (WGS) entry which is preliminary data.</text>
</comment>
<dbReference type="SMART" id="SM00382">
    <property type="entry name" value="AAA"/>
    <property type="match status" value="1"/>
</dbReference>
<dbReference type="GO" id="GO:0005524">
    <property type="term" value="F:ATP binding"/>
    <property type="evidence" value="ECO:0007669"/>
    <property type="project" value="UniProtKB-KW"/>
</dbReference>
<dbReference type="GO" id="GO:0140359">
    <property type="term" value="F:ABC-type transporter activity"/>
    <property type="evidence" value="ECO:0007669"/>
    <property type="project" value="UniProtKB-ARBA"/>
</dbReference>
<comment type="function">
    <text evidence="6">Part of the ABC transporter complex LpqY-SugA-SugB-SugC, which is highly specific for uptake of trehalose. Involved in the recycling of extracellular trehalose released from trehalose-containing molecules synthesized by M.tuberculosis. Trehalose uptake is essential for virulence. Responsible for energy coupling to the transport system.</text>
</comment>
<sequence>MIKFDHIKVVYGDFVAIPDFNLDVHEGEFFTFLGPSGCGKSTALRTLAGFITPSSGTIAIDGKNVTYAHPSKRGIGMVFQNYALFPSMNVRDNIEFGLKMAKLPKGEISERATRAARQVSLTDEQLGKQISELSGGQQQRVAIARALVMEPSILLLDEPLSNLDARLRKQLRIQLKDIQSEVGITTVYVTHDQEEALSMSDRIAVLNEGRIEQVGTPRELYEESATEFVCTFLGQVNGLSEAQIAELNNQGAHLSPSHTHYIRPERLTIQPAEAQSSAGSALRLPATVVGESYLGDHSVLEVNALGAPLRVNVSGPIPQNIAGLEVTLLLEDSSINSFDADGLRVAK</sequence>
<evidence type="ECO:0000313" key="12">
    <source>
        <dbReference type="EMBL" id="MBM0244484.1"/>
    </source>
</evidence>
<dbReference type="InterPro" id="IPR027417">
    <property type="entry name" value="P-loop_NTPase"/>
</dbReference>